<dbReference type="Gene3D" id="1.10.3380.10">
    <property type="entry name" value="Sec63 N-terminal domain-like domain"/>
    <property type="match status" value="1"/>
</dbReference>
<dbReference type="InterPro" id="IPR035892">
    <property type="entry name" value="C2_domain_sf"/>
</dbReference>
<dbReference type="SUPFAM" id="SSF81296">
    <property type="entry name" value="E set domains"/>
    <property type="match status" value="1"/>
</dbReference>
<comment type="subcellular location">
    <subcellularLocation>
        <location evidence="1">Endoplasmic reticulum membrane</location>
        <topology evidence="1">Multi-pass membrane protein</topology>
    </subcellularLocation>
</comment>
<dbReference type="PANTHER" id="PTHR24075:SF0">
    <property type="entry name" value="TRANSLOCATION PROTEIN SEC63 HOMOLOG"/>
    <property type="match status" value="1"/>
</dbReference>
<dbReference type="EMBL" id="KI669464">
    <property type="protein sequence ID" value="OCF56586.1"/>
    <property type="molecule type" value="Genomic_DNA"/>
</dbReference>
<feature type="domain" description="J" evidence="11">
    <location>
        <begin position="104"/>
        <end position="174"/>
    </location>
</feature>
<keyword evidence="7 10" id="KW-0472">Membrane</keyword>
<dbReference type="SUPFAM" id="SSF46565">
    <property type="entry name" value="Chaperone J-domain"/>
    <property type="match status" value="1"/>
</dbReference>
<keyword evidence="3 10" id="KW-0812">Transmembrane</keyword>
<dbReference type="CDD" id="cd06257">
    <property type="entry name" value="DnaJ"/>
    <property type="match status" value="1"/>
</dbReference>
<evidence type="ECO:0000256" key="2">
    <source>
        <dbReference type="ARBA" id="ARBA00022448"/>
    </source>
</evidence>
<dbReference type="GO" id="GO:0031207">
    <property type="term" value="C:Sec62/Sec63 complex"/>
    <property type="evidence" value="ECO:0007669"/>
    <property type="project" value="TreeGrafter"/>
</dbReference>
<dbReference type="Pfam" id="PF00226">
    <property type="entry name" value="DnaJ"/>
    <property type="match status" value="1"/>
</dbReference>
<dbReference type="PROSITE" id="PS50076">
    <property type="entry name" value="DNAJ_2"/>
    <property type="match status" value="1"/>
</dbReference>
<keyword evidence="4" id="KW-0256">Endoplasmic reticulum</keyword>
<dbReference type="SMART" id="SM00271">
    <property type="entry name" value="DnaJ"/>
    <property type="match status" value="1"/>
</dbReference>
<protein>
    <submittedName>
        <fullName evidence="12">Translocation protein SEC63</fullName>
    </submittedName>
</protein>
<dbReference type="InterPro" id="IPR036869">
    <property type="entry name" value="J_dom_sf"/>
</dbReference>
<keyword evidence="13" id="KW-1185">Reference proteome</keyword>
<dbReference type="OrthoDB" id="1734229at2759"/>
<evidence type="ECO:0000256" key="1">
    <source>
        <dbReference type="ARBA" id="ARBA00004477"/>
    </source>
</evidence>
<evidence type="ECO:0000256" key="8">
    <source>
        <dbReference type="ARBA" id="ARBA00023186"/>
    </source>
</evidence>
<feature type="transmembrane region" description="Helical" evidence="10">
    <location>
        <begin position="13"/>
        <end position="31"/>
    </location>
</feature>
<dbReference type="GO" id="GO:0008320">
    <property type="term" value="F:protein transmembrane transporter activity"/>
    <property type="evidence" value="ECO:0007669"/>
    <property type="project" value="TreeGrafter"/>
</dbReference>
<evidence type="ECO:0000256" key="3">
    <source>
        <dbReference type="ARBA" id="ARBA00022692"/>
    </source>
</evidence>
<keyword evidence="5" id="KW-0653">Protein transport</keyword>
<organism evidence="12 13">
    <name type="scientific">Kwoniella mangroviensis CBS 10435</name>
    <dbReference type="NCBI Taxonomy" id="1331196"/>
    <lineage>
        <taxon>Eukaryota</taxon>
        <taxon>Fungi</taxon>
        <taxon>Dikarya</taxon>
        <taxon>Basidiomycota</taxon>
        <taxon>Agaricomycotina</taxon>
        <taxon>Tremellomycetes</taxon>
        <taxon>Tremellales</taxon>
        <taxon>Cryptococcaceae</taxon>
        <taxon>Kwoniella</taxon>
    </lineage>
</organism>
<evidence type="ECO:0000313" key="13">
    <source>
        <dbReference type="Proteomes" id="UP000092583"/>
    </source>
</evidence>
<dbReference type="GO" id="GO:0003723">
    <property type="term" value="F:RNA binding"/>
    <property type="evidence" value="ECO:0007669"/>
    <property type="project" value="TreeGrafter"/>
</dbReference>
<dbReference type="InterPro" id="IPR014756">
    <property type="entry name" value="Ig_E-set"/>
</dbReference>
<keyword evidence="8" id="KW-0143">Chaperone</keyword>
<sequence length="728" mass="82023">MAPGISYDESGSLASYFGVTFLAIVLIPWTLSATRTKEKETLKPLCPCPSCRNSPRRIHSIKSTKRKRRFLKKAIPLAIGWLLFAYLCYSLSQAPRLEGETVYNPFEILGLSDKSSEKQIKKHYKKLSLQFHPDKIKLAENQTKEDAEQKFVELTKAYKSLTDEVTRENLAKYGNPDGPQQREDKIAIPQWVVEGKNSIWVLGAYGLVLGGGIPWVVGRWWFAQRKLTRDGILNPTAEIFFHQLREDTDFFSLISLLASALEFTAVLGGSKKRGSKKERKERQSKIDELEKILDQKKIEMGIEENPLMKKENRVVVTTAVAKRARALLWAHLLRIDLNDHQLESEKLAVLRVTPPLLSALLNISLSHNWLTTSLLCIKLQPALVQALPIDVSPLAQLPGVTPEKGTELQIINKAEGVRWLEKWMKTEKKDVSPETLDVAKYWPRLEVVDAVFKVGDESLVTPSSIVELTFNCRYVYPTTPLSLLSKSKPLLPNGDIKEKEEGGAADSVADVEESVTKVEEEKEKPTPTDVKEKIVEKVQEKSEIEGETKKKVDVPPNGFAHAPYWPQLRKPHFYVLLGDSKLSKVIVPPIKITDIPFPKPDGTPSEPKEYKLQFQAPPASNLYSFVAHWRSDTFLGGDVQVPIMLKVEDAPEVTESLEEDFDDDISEPDEDTLAGQMAMMRGEKVKPSGVHQQDDDSEEEEEEDSSSDEEGPKKRVRAYNEDSDTDSD</sequence>
<dbReference type="InterPro" id="IPR004179">
    <property type="entry name" value="Sec63-dom"/>
</dbReference>
<feature type="transmembrane region" description="Helical" evidence="10">
    <location>
        <begin position="199"/>
        <end position="222"/>
    </location>
</feature>
<feature type="region of interest" description="Disordered" evidence="9">
    <location>
        <begin position="654"/>
        <end position="728"/>
    </location>
</feature>
<keyword evidence="2" id="KW-0813">Transport</keyword>
<feature type="compositionally biased region" description="Basic and acidic residues" evidence="9">
    <location>
        <begin position="514"/>
        <end position="530"/>
    </location>
</feature>
<dbReference type="Gene3D" id="1.10.287.110">
    <property type="entry name" value="DnaJ domain"/>
    <property type="match status" value="1"/>
</dbReference>
<evidence type="ECO:0000313" key="12">
    <source>
        <dbReference type="EMBL" id="OCF56586.1"/>
    </source>
</evidence>
<gene>
    <name evidence="12" type="ORF">L486_05437</name>
</gene>
<dbReference type="SMART" id="SM00973">
    <property type="entry name" value="Sec63"/>
    <property type="match status" value="1"/>
</dbReference>
<dbReference type="GO" id="GO:0006614">
    <property type="term" value="P:SRP-dependent cotranslational protein targeting to membrane"/>
    <property type="evidence" value="ECO:0007669"/>
    <property type="project" value="TreeGrafter"/>
</dbReference>
<feature type="transmembrane region" description="Helical" evidence="10">
    <location>
        <begin position="74"/>
        <end position="92"/>
    </location>
</feature>
<dbReference type="PANTHER" id="PTHR24075">
    <property type="entry name" value="SEC63 DOMAIN-CONTAINING"/>
    <property type="match status" value="1"/>
</dbReference>
<feature type="compositionally biased region" description="Acidic residues" evidence="9">
    <location>
        <begin position="695"/>
        <end position="709"/>
    </location>
</feature>
<proteinExistence type="predicted"/>
<keyword evidence="6 10" id="KW-1133">Transmembrane helix</keyword>
<feature type="region of interest" description="Disordered" evidence="9">
    <location>
        <begin position="494"/>
        <end position="530"/>
    </location>
</feature>
<dbReference type="SUPFAM" id="SSF158702">
    <property type="entry name" value="Sec63 N-terminal domain-like"/>
    <property type="match status" value="1"/>
</dbReference>
<evidence type="ECO:0000256" key="7">
    <source>
        <dbReference type="ARBA" id="ARBA00023136"/>
    </source>
</evidence>
<evidence type="ECO:0000256" key="5">
    <source>
        <dbReference type="ARBA" id="ARBA00022927"/>
    </source>
</evidence>
<name>A0A1B9ILV5_9TREE</name>
<dbReference type="InterPro" id="IPR001623">
    <property type="entry name" value="DnaJ_domain"/>
</dbReference>
<feature type="compositionally biased region" description="Acidic residues" evidence="9">
    <location>
        <begin position="654"/>
        <end position="672"/>
    </location>
</feature>
<reference evidence="13" key="2">
    <citation type="submission" date="2013-12" db="EMBL/GenBank/DDBJ databases">
        <title>Evolution of pathogenesis and genome organization in the Tremellales.</title>
        <authorList>
            <person name="Cuomo C."/>
            <person name="Litvintseva A."/>
            <person name="Heitman J."/>
            <person name="Chen Y."/>
            <person name="Sun S."/>
            <person name="Springer D."/>
            <person name="Dromer F."/>
            <person name="Young S."/>
            <person name="Zeng Q."/>
            <person name="Chapman S."/>
            <person name="Gujja S."/>
            <person name="Saif S."/>
            <person name="Birren B."/>
        </authorList>
    </citation>
    <scope>NUCLEOTIDE SEQUENCE [LARGE SCALE GENOMIC DNA]</scope>
    <source>
        <strain evidence="13">CBS 10435</strain>
    </source>
</reference>
<evidence type="ECO:0000256" key="4">
    <source>
        <dbReference type="ARBA" id="ARBA00022824"/>
    </source>
</evidence>
<evidence type="ECO:0000256" key="9">
    <source>
        <dbReference type="SAM" id="MobiDB-lite"/>
    </source>
</evidence>
<dbReference type="STRING" id="1331196.A0A1B9ILV5"/>
<dbReference type="Pfam" id="PF02889">
    <property type="entry name" value="Sec63"/>
    <property type="match status" value="1"/>
</dbReference>
<accession>A0A1B9ILV5</accession>
<dbReference type="PRINTS" id="PR00625">
    <property type="entry name" value="JDOMAIN"/>
</dbReference>
<evidence type="ECO:0000256" key="10">
    <source>
        <dbReference type="SAM" id="Phobius"/>
    </source>
</evidence>
<dbReference type="Gene3D" id="2.60.40.150">
    <property type="entry name" value="C2 domain"/>
    <property type="match status" value="1"/>
</dbReference>
<evidence type="ECO:0000256" key="6">
    <source>
        <dbReference type="ARBA" id="ARBA00022989"/>
    </source>
</evidence>
<dbReference type="Proteomes" id="UP000092583">
    <property type="component" value="Unassembled WGS sequence"/>
</dbReference>
<evidence type="ECO:0000259" key="11">
    <source>
        <dbReference type="PROSITE" id="PS50076"/>
    </source>
</evidence>
<reference evidence="12 13" key="1">
    <citation type="submission" date="2013-07" db="EMBL/GenBank/DDBJ databases">
        <title>The Genome Sequence of Kwoniella mangroviensis CBS10435.</title>
        <authorList>
            <consortium name="The Broad Institute Genome Sequencing Platform"/>
            <person name="Cuomo C."/>
            <person name="Litvintseva A."/>
            <person name="Chen Y."/>
            <person name="Heitman J."/>
            <person name="Sun S."/>
            <person name="Springer D."/>
            <person name="Dromer F."/>
            <person name="Young S.K."/>
            <person name="Zeng Q."/>
            <person name="Gargeya S."/>
            <person name="Fitzgerald M."/>
            <person name="Abouelleil A."/>
            <person name="Alvarado L."/>
            <person name="Berlin A.M."/>
            <person name="Chapman S.B."/>
            <person name="Dewar J."/>
            <person name="Goldberg J."/>
            <person name="Griggs A."/>
            <person name="Gujja S."/>
            <person name="Hansen M."/>
            <person name="Howarth C."/>
            <person name="Imamovic A."/>
            <person name="Larimer J."/>
            <person name="McCowan C."/>
            <person name="Murphy C."/>
            <person name="Pearson M."/>
            <person name="Priest M."/>
            <person name="Roberts A."/>
            <person name="Saif S."/>
            <person name="Shea T."/>
            <person name="Sykes S."/>
            <person name="Wortman J."/>
            <person name="Nusbaum C."/>
            <person name="Birren B."/>
        </authorList>
    </citation>
    <scope>NUCLEOTIDE SEQUENCE [LARGE SCALE GENOMIC DNA]</scope>
    <source>
        <strain evidence="12 13">CBS 10435</strain>
    </source>
</reference>
<feature type="transmembrane region" description="Helical" evidence="10">
    <location>
        <begin position="250"/>
        <end position="270"/>
    </location>
</feature>
<dbReference type="AlphaFoldDB" id="A0A1B9ILV5"/>
<dbReference type="FunFam" id="1.10.287.110:FF:000039">
    <property type="entry name" value="Protein translocation complex component (Npl1)"/>
    <property type="match status" value="1"/>
</dbReference>
<dbReference type="GO" id="GO:0006620">
    <property type="term" value="P:post-translational protein targeting to endoplasmic reticulum membrane"/>
    <property type="evidence" value="ECO:0007669"/>
    <property type="project" value="TreeGrafter"/>
</dbReference>